<evidence type="ECO:0000256" key="1">
    <source>
        <dbReference type="ARBA" id="ARBA00022857"/>
    </source>
</evidence>
<comment type="similarity">
    <text evidence="3">Belongs to the NAD(P)-dependent epimerase/dehydratase family. Dihydroflavonol-4-reductase subfamily.</text>
</comment>
<dbReference type="SUPFAM" id="SSF51735">
    <property type="entry name" value="NAD(P)-binding Rossmann-fold domains"/>
    <property type="match status" value="1"/>
</dbReference>
<proteinExistence type="inferred from homology"/>
<evidence type="ECO:0000313" key="6">
    <source>
        <dbReference type="Proteomes" id="UP001164929"/>
    </source>
</evidence>
<dbReference type="InterPro" id="IPR001509">
    <property type="entry name" value="Epimerase_deHydtase"/>
</dbReference>
<feature type="domain" description="NAD-dependent epimerase/dehydratase" evidence="4">
    <location>
        <begin position="270"/>
        <end position="349"/>
    </location>
</feature>
<dbReference type="InterPro" id="IPR050425">
    <property type="entry name" value="NAD(P)_dehydrat-like"/>
</dbReference>
<keyword evidence="1" id="KW-0521">NADP</keyword>
<evidence type="ECO:0000259" key="4">
    <source>
        <dbReference type="Pfam" id="PF01370"/>
    </source>
</evidence>
<accession>A0AAD6RPQ3</accession>
<dbReference type="Gene3D" id="3.40.50.720">
    <property type="entry name" value="NAD(P)-binding Rossmann-like Domain"/>
    <property type="match status" value="2"/>
</dbReference>
<keyword evidence="2" id="KW-0560">Oxidoreductase</keyword>
<name>A0AAD6RPQ3_9ROSI</name>
<comment type="caution">
    <text evidence="5">The sequence shown here is derived from an EMBL/GenBank/DDBJ whole genome shotgun (WGS) entry which is preliminary data.</text>
</comment>
<sequence length="431" mass="47443">MSTGAGKIVCVTGASGYIASWIVKLLLSRGYTVKASVRDPNDPKKTQHLRALSGAQERLELVKANLLEEGSFDSIVEGCEGVFHTASPFYHDVKDPQAELLDPAVKGTLNVLGSCAKHPSIKRVVLTSSTAAVVFNGKHRTPDSLRCVPCRYFRDLQGKKSYLAYEIIFFKSCSLLVSSCFILHSFGNGNQITQFTFIHFNSVLKLSVLWDTVLLIEPDGGGGTTTLLAILSFYARYMKTLFEDEVFLNGIKNLSFITSAIDFKTLTLWYVLSKTLAEDAAWKFAKEKGMDMVAINPSMVIGPLLQPTLNTSAAAILSLIEGAQTFSNASFGWINVKDVANAHIQAFELSSASGRYCLVERVAHHSEVVKILRELYPDLQLPEKCADDKPYVPIYQVSKEKAKSLGIEFIPLEASIKETVESLKEKGFVSF</sequence>
<evidence type="ECO:0000256" key="2">
    <source>
        <dbReference type="ARBA" id="ARBA00023002"/>
    </source>
</evidence>
<dbReference type="FunFam" id="3.40.50.720:FF:001290">
    <property type="entry name" value="Os02g0811600 protein"/>
    <property type="match status" value="1"/>
</dbReference>
<evidence type="ECO:0000256" key="3">
    <source>
        <dbReference type="ARBA" id="ARBA00023445"/>
    </source>
</evidence>
<evidence type="ECO:0000313" key="5">
    <source>
        <dbReference type="EMBL" id="KAJ7012840.1"/>
    </source>
</evidence>
<dbReference type="EMBL" id="JAQIZT010000001">
    <property type="protein sequence ID" value="KAJ7012840.1"/>
    <property type="molecule type" value="Genomic_DNA"/>
</dbReference>
<dbReference type="InterPro" id="IPR036291">
    <property type="entry name" value="NAD(P)-bd_dom_sf"/>
</dbReference>
<organism evidence="5 6">
    <name type="scientific">Populus alba x Populus x berolinensis</name>
    <dbReference type="NCBI Taxonomy" id="444605"/>
    <lineage>
        <taxon>Eukaryota</taxon>
        <taxon>Viridiplantae</taxon>
        <taxon>Streptophyta</taxon>
        <taxon>Embryophyta</taxon>
        <taxon>Tracheophyta</taxon>
        <taxon>Spermatophyta</taxon>
        <taxon>Magnoliopsida</taxon>
        <taxon>eudicotyledons</taxon>
        <taxon>Gunneridae</taxon>
        <taxon>Pentapetalae</taxon>
        <taxon>rosids</taxon>
        <taxon>fabids</taxon>
        <taxon>Malpighiales</taxon>
        <taxon>Salicaceae</taxon>
        <taxon>Saliceae</taxon>
        <taxon>Populus</taxon>
    </lineage>
</organism>
<feature type="domain" description="NAD-dependent epimerase/dehydratase" evidence="4">
    <location>
        <begin position="9"/>
        <end position="132"/>
    </location>
</feature>
<dbReference type="PANTHER" id="PTHR10366">
    <property type="entry name" value="NAD DEPENDENT EPIMERASE/DEHYDRATASE"/>
    <property type="match status" value="1"/>
</dbReference>
<dbReference type="FunFam" id="3.40.50.720:FF:000085">
    <property type="entry name" value="Dihydroflavonol reductase"/>
    <property type="match status" value="1"/>
</dbReference>
<dbReference type="Pfam" id="PF01370">
    <property type="entry name" value="Epimerase"/>
    <property type="match status" value="2"/>
</dbReference>
<dbReference type="AlphaFoldDB" id="A0AAD6RPQ3"/>
<gene>
    <name evidence="5" type="ORF">NC653_002775</name>
</gene>
<protein>
    <submittedName>
        <fullName evidence="5">Cinnamoyl-CoA reductase 1-like</fullName>
    </submittedName>
</protein>
<reference evidence="5 6" key="1">
    <citation type="journal article" date="2023" name="Mol. Ecol. Resour.">
        <title>Chromosome-level genome assembly of a triploid poplar Populus alba 'Berolinensis'.</title>
        <authorList>
            <person name="Chen S."/>
            <person name="Yu Y."/>
            <person name="Wang X."/>
            <person name="Wang S."/>
            <person name="Zhang T."/>
            <person name="Zhou Y."/>
            <person name="He R."/>
            <person name="Meng N."/>
            <person name="Wang Y."/>
            <person name="Liu W."/>
            <person name="Liu Z."/>
            <person name="Liu J."/>
            <person name="Guo Q."/>
            <person name="Huang H."/>
            <person name="Sederoff R.R."/>
            <person name="Wang G."/>
            <person name="Qu G."/>
            <person name="Chen S."/>
        </authorList>
    </citation>
    <scope>NUCLEOTIDE SEQUENCE [LARGE SCALE GENOMIC DNA]</scope>
    <source>
        <strain evidence="5">SC-2020</strain>
    </source>
</reference>
<dbReference type="GO" id="GO:0016616">
    <property type="term" value="F:oxidoreductase activity, acting on the CH-OH group of donors, NAD or NADP as acceptor"/>
    <property type="evidence" value="ECO:0007669"/>
    <property type="project" value="TreeGrafter"/>
</dbReference>
<dbReference type="PANTHER" id="PTHR10366:SF843">
    <property type="entry name" value="TETRAKETIDE ALPHA-PYRONE REDUCTASE 1-LIKE"/>
    <property type="match status" value="1"/>
</dbReference>
<dbReference type="Proteomes" id="UP001164929">
    <property type="component" value="Chromosome 1"/>
</dbReference>
<keyword evidence="6" id="KW-1185">Reference proteome</keyword>
<dbReference type="CDD" id="cd08958">
    <property type="entry name" value="FR_SDR_e"/>
    <property type="match status" value="1"/>
</dbReference>